<organism evidence="4 5">
    <name type="scientific">Bombardia bombarda</name>
    <dbReference type="NCBI Taxonomy" id="252184"/>
    <lineage>
        <taxon>Eukaryota</taxon>
        <taxon>Fungi</taxon>
        <taxon>Dikarya</taxon>
        <taxon>Ascomycota</taxon>
        <taxon>Pezizomycotina</taxon>
        <taxon>Sordariomycetes</taxon>
        <taxon>Sordariomycetidae</taxon>
        <taxon>Sordariales</taxon>
        <taxon>Lasiosphaeriaceae</taxon>
        <taxon>Bombardia</taxon>
    </lineage>
</organism>
<feature type="compositionally biased region" description="Polar residues" evidence="2">
    <location>
        <begin position="457"/>
        <end position="468"/>
    </location>
</feature>
<protein>
    <recommendedName>
        <fullName evidence="3">MutL C-terminal dimerisation domain-containing protein</fullName>
    </recommendedName>
</protein>
<dbReference type="Pfam" id="PF13589">
    <property type="entry name" value="HATPase_c_3"/>
    <property type="match status" value="1"/>
</dbReference>
<dbReference type="InterPro" id="IPR014790">
    <property type="entry name" value="MutL_C"/>
</dbReference>
<dbReference type="PANTHER" id="PTHR10073:SF47">
    <property type="entry name" value="DNA MISMATCH REPAIR PROTEIN MLH3"/>
    <property type="match status" value="1"/>
</dbReference>
<dbReference type="GO" id="GO:0006298">
    <property type="term" value="P:mismatch repair"/>
    <property type="evidence" value="ECO:0007669"/>
    <property type="project" value="InterPro"/>
</dbReference>
<accession>A0AA39XJB8</accession>
<evidence type="ECO:0000256" key="1">
    <source>
        <dbReference type="ARBA" id="ARBA00006082"/>
    </source>
</evidence>
<dbReference type="Proteomes" id="UP001174934">
    <property type="component" value="Unassembled WGS sequence"/>
</dbReference>
<dbReference type="GO" id="GO:0016887">
    <property type="term" value="F:ATP hydrolysis activity"/>
    <property type="evidence" value="ECO:0007669"/>
    <property type="project" value="InterPro"/>
</dbReference>
<evidence type="ECO:0000259" key="3">
    <source>
        <dbReference type="SMART" id="SM00853"/>
    </source>
</evidence>
<sequence length="1013" mass="110472">MSIQPLPGDVVAQIKSSATITSLNGVIAGLLQNSLDAGASQVNISVDYSRGNCSVEDNGLGIPPANFRDNGGLGELHCTSRYPPRADCHGRHGEFLACLGALSLLSIASHHREYRSHNSLTIHNSKVLARNVPALPDQQVLAFTSGTRVTVRDLFGLMPVRVKHRAAEIERQGSTKSFEQLLLTIVAFLLSWPGEVCLSVRDSSTHRAVLVRNPAVGHQNGTQKSTAYAILSRTPKLLEQASLIEREDSKSWVPVGASASGVSVSGCVCLLPVATKRVQFMALGIQPILNENNSNILYEEINRIFANSSFGTVEEVGLGDDGAPKTEGFTARELKAKRGVDRWPMFFLQIRLEEGMSSLNADEFLDDRAHDITIITDLLQLVAYEFLKKHHFRPKAVNAFGRLKPSSKGVSTTRASHPDAVRTSPFSGSESSRAKSKSAPKSAIREPRSSSKRSSRGQTATDRSQSASPFATWVKVKALNQQKATASKTAASEPTSPFLADETSTFERRGNFPLTESTVPRLKSLPLFDKSGSLLRKPFDEVDDKLAPEQQDLQSEHIVWVDPITRIRSLVDRRTGFMVKADKDTRKRQKALPVQGVIGTSGAGANTKLGSRQKGPGLEEALSIWENPAFAPVETHIPRVPEISDPLGHGHLGPAASHACRDLGGNGEINAEPLNGCISRTHQGRISKYALRKAEVIGQVNRKFILVKITAKTPDVTTREGISTTKSDETQPASNLGRQQLLVLVDQHAADERCRVEELMKTYFAPVANDSGTGSRRLVAQTQVPPKPLRFDLSRQDGELLTRFKGHFEHWGIFYEVFSSEMGDATSTLLGGERAMRVTVEVQSLPPSILERCRVEPRLLVELLRREIWKLHDGSSGRYVDEMAEVAEGGEGEADWVPRFHHCPEGVVDMINSRSCRSAIMFNDDLSIEQCSEIVQRLARCAFPFQCAHGRPSMVPLVDIGGSSGSVGTLGSACSIPGEQANVGLLAALKRLAVDVKKEKGEAIRGRDEVNIL</sequence>
<feature type="region of interest" description="Disordered" evidence="2">
    <location>
        <begin position="403"/>
        <end position="468"/>
    </location>
</feature>
<feature type="compositionally biased region" description="Polar residues" evidence="2">
    <location>
        <begin position="485"/>
        <end position="495"/>
    </location>
</feature>
<evidence type="ECO:0000313" key="4">
    <source>
        <dbReference type="EMBL" id="KAK0634332.1"/>
    </source>
</evidence>
<reference evidence="4" key="1">
    <citation type="submission" date="2023-06" db="EMBL/GenBank/DDBJ databases">
        <title>Genome-scale phylogeny and comparative genomics of the fungal order Sordariales.</title>
        <authorList>
            <consortium name="Lawrence Berkeley National Laboratory"/>
            <person name="Hensen N."/>
            <person name="Bonometti L."/>
            <person name="Westerberg I."/>
            <person name="Brannstrom I.O."/>
            <person name="Guillou S."/>
            <person name="Cros-Aarteil S."/>
            <person name="Calhoun S."/>
            <person name="Haridas S."/>
            <person name="Kuo A."/>
            <person name="Mondo S."/>
            <person name="Pangilinan J."/>
            <person name="Riley R."/>
            <person name="LaButti K."/>
            <person name="Andreopoulos B."/>
            <person name="Lipzen A."/>
            <person name="Chen C."/>
            <person name="Yanf M."/>
            <person name="Daum C."/>
            <person name="Ng V."/>
            <person name="Clum A."/>
            <person name="Steindorff A."/>
            <person name="Ohm R."/>
            <person name="Martin F."/>
            <person name="Silar P."/>
            <person name="Natvig D."/>
            <person name="Lalanne C."/>
            <person name="Gautier V."/>
            <person name="Ament-velasquez S.L."/>
            <person name="Kruys A."/>
            <person name="Hutchinson M.I."/>
            <person name="Powell A.J."/>
            <person name="Barry K."/>
            <person name="Miller A.N."/>
            <person name="Grigoriev I.V."/>
            <person name="Debuchy R."/>
            <person name="Gladieux P."/>
            <person name="Thoren M.H."/>
            <person name="Johannesson H."/>
        </authorList>
    </citation>
    <scope>NUCLEOTIDE SEQUENCE</scope>
    <source>
        <strain evidence="4">SMH3391-2</strain>
    </source>
</reference>
<dbReference type="GO" id="GO:0032300">
    <property type="term" value="C:mismatch repair complex"/>
    <property type="evidence" value="ECO:0007669"/>
    <property type="project" value="InterPro"/>
</dbReference>
<dbReference type="GO" id="GO:0005524">
    <property type="term" value="F:ATP binding"/>
    <property type="evidence" value="ECO:0007669"/>
    <property type="project" value="InterPro"/>
</dbReference>
<dbReference type="SUPFAM" id="SSF55874">
    <property type="entry name" value="ATPase domain of HSP90 chaperone/DNA topoisomerase II/histidine kinase"/>
    <property type="match status" value="1"/>
</dbReference>
<dbReference type="InterPro" id="IPR038973">
    <property type="entry name" value="MutL/Mlh/Pms-like"/>
</dbReference>
<dbReference type="AlphaFoldDB" id="A0AA39XJB8"/>
<dbReference type="InterPro" id="IPR036890">
    <property type="entry name" value="HATPase_C_sf"/>
</dbReference>
<evidence type="ECO:0000313" key="5">
    <source>
        <dbReference type="Proteomes" id="UP001174934"/>
    </source>
</evidence>
<name>A0AA39XJB8_9PEZI</name>
<feature type="region of interest" description="Disordered" evidence="2">
    <location>
        <begin position="485"/>
        <end position="512"/>
    </location>
</feature>
<comment type="similarity">
    <text evidence="1">Belongs to the DNA mismatch repair MutL/HexB family.</text>
</comment>
<dbReference type="PANTHER" id="PTHR10073">
    <property type="entry name" value="DNA MISMATCH REPAIR PROTEIN MLH, PMS, MUTL"/>
    <property type="match status" value="1"/>
</dbReference>
<feature type="compositionally biased region" description="Low complexity" evidence="2">
    <location>
        <begin position="427"/>
        <end position="442"/>
    </location>
</feature>
<dbReference type="GO" id="GO:0140664">
    <property type="term" value="F:ATP-dependent DNA damage sensor activity"/>
    <property type="evidence" value="ECO:0007669"/>
    <property type="project" value="InterPro"/>
</dbReference>
<gene>
    <name evidence="4" type="ORF">B0T17DRAFT_513047</name>
</gene>
<keyword evidence="5" id="KW-1185">Reference proteome</keyword>
<dbReference type="SMART" id="SM00853">
    <property type="entry name" value="MutL_C"/>
    <property type="match status" value="1"/>
</dbReference>
<dbReference type="Gene3D" id="3.30.1540.20">
    <property type="entry name" value="MutL, C-terminal domain, dimerisation subdomain"/>
    <property type="match status" value="1"/>
</dbReference>
<dbReference type="InterPro" id="IPR037198">
    <property type="entry name" value="MutL_C_sf"/>
</dbReference>
<evidence type="ECO:0000256" key="2">
    <source>
        <dbReference type="SAM" id="MobiDB-lite"/>
    </source>
</evidence>
<feature type="domain" description="MutL C-terminal dimerisation" evidence="3">
    <location>
        <begin position="696"/>
        <end position="926"/>
    </location>
</feature>
<proteinExistence type="inferred from homology"/>
<dbReference type="EMBL" id="JAULSR010000001">
    <property type="protein sequence ID" value="KAK0634332.1"/>
    <property type="molecule type" value="Genomic_DNA"/>
</dbReference>
<dbReference type="SUPFAM" id="SSF118116">
    <property type="entry name" value="DNA mismatch repair protein MutL"/>
    <property type="match status" value="2"/>
</dbReference>
<dbReference type="InterPro" id="IPR042120">
    <property type="entry name" value="MutL_C_dimsub"/>
</dbReference>
<dbReference type="Gene3D" id="3.30.565.10">
    <property type="entry name" value="Histidine kinase-like ATPase, C-terminal domain"/>
    <property type="match status" value="1"/>
</dbReference>
<comment type="caution">
    <text evidence="4">The sequence shown here is derived from an EMBL/GenBank/DDBJ whole genome shotgun (WGS) entry which is preliminary data.</text>
</comment>